<evidence type="ECO:0000313" key="6">
    <source>
        <dbReference type="Proteomes" id="UP001258945"/>
    </source>
</evidence>
<proteinExistence type="predicted"/>
<protein>
    <submittedName>
        <fullName evidence="5">Threonine/serine dehydratase</fullName>
    </submittedName>
</protein>
<dbReference type="SUPFAM" id="SSF53686">
    <property type="entry name" value="Tryptophan synthase beta subunit-like PLP-dependent enzymes"/>
    <property type="match status" value="1"/>
</dbReference>
<feature type="domain" description="Tryptophan synthase beta chain-like PALP" evidence="4">
    <location>
        <begin position="30"/>
        <end position="319"/>
    </location>
</feature>
<dbReference type="RefSeq" id="WP_314283222.1">
    <property type="nucleotide sequence ID" value="NZ_JAVVDO010000030.1"/>
</dbReference>
<gene>
    <name evidence="5" type="ORF">RQ831_15920</name>
</gene>
<evidence type="ECO:0000256" key="3">
    <source>
        <dbReference type="ARBA" id="ARBA00023239"/>
    </source>
</evidence>
<dbReference type="PANTHER" id="PTHR48078">
    <property type="entry name" value="THREONINE DEHYDRATASE, MITOCHONDRIAL-RELATED"/>
    <property type="match status" value="1"/>
</dbReference>
<dbReference type="InterPro" id="IPR001926">
    <property type="entry name" value="TrpB-like_PALP"/>
</dbReference>
<dbReference type="Pfam" id="PF00291">
    <property type="entry name" value="PALP"/>
    <property type="match status" value="1"/>
</dbReference>
<keyword evidence="3" id="KW-0456">Lyase</keyword>
<name>A0ABU3MIA2_9PROT</name>
<dbReference type="InterPro" id="IPR036052">
    <property type="entry name" value="TrpB-like_PALP_sf"/>
</dbReference>
<organism evidence="5 6">
    <name type="scientific">Roseomonas gilardii</name>
    <dbReference type="NCBI Taxonomy" id="257708"/>
    <lineage>
        <taxon>Bacteria</taxon>
        <taxon>Pseudomonadati</taxon>
        <taxon>Pseudomonadota</taxon>
        <taxon>Alphaproteobacteria</taxon>
        <taxon>Acetobacterales</taxon>
        <taxon>Roseomonadaceae</taxon>
        <taxon>Roseomonas</taxon>
    </lineage>
</organism>
<accession>A0ABU3MIA2</accession>
<dbReference type="PANTHER" id="PTHR48078:SF6">
    <property type="entry name" value="L-THREONINE DEHYDRATASE CATABOLIC TDCB"/>
    <property type="match status" value="1"/>
</dbReference>
<keyword evidence="6" id="KW-1185">Reference proteome</keyword>
<reference evidence="5 6" key="1">
    <citation type="journal article" date="2019" name="Microb. Pathog.">
        <title>Comparison of VITEK 2, MALDI-TOF MS, 16S rRNA gene sequencing, and whole-genome sequencing for identification of Roseomonas mucosa.</title>
        <authorList>
            <person name="Rudolph W.W."/>
            <person name="Gunzer F."/>
            <person name="Trauth M."/>
            <person name="Bunk B."/>
            <person name="Bigge R."/>
            <person name="Schrottner P."/>
        </authorList>
    </citation>
    <scope>NUCLEOTIDE SEQUENCE [LARGE SCALE GENOMIC DNA]</scope>
    <source>
        <strain evidence="5 6">DSM 103800</strain>
    </source>
</reference>
<dbReference type="CDD" id="cd01562">
    <property type="entry name" value="Thr-dehyd"/>
    <property type="match status" value="1"/>
</dbReference>
<dbReference type="InterPro" id="IPR050147">
    <property type="entry name" value="Ser/Thr_Dehydratase"/>
</dbReference>
<evidence type="ECO:0000259" key="4">
    <source>
        <dbReference type="Pfam" id="PF00291"/>
    </source>
</evidence>
<dbReference type="EMBL" id="JAVVDO010000030">
    <property type="protein sequence ID" value="MDT8332547.1"/>
    <property type="molecule type" value="Genomic_DNA"/>
</dbReference>
<keyword evidence="2" id="KW-0663">Pyridoxal phosphate</keyword>
<evidence type="ECO:0000256" key="1">
    <source>
        <dbReference type="ARBA" id="ARBA00001933"/>
    </source>
</evidence>
<comment type="caution">
    <text evidence="5">The sequence shown here is derived from an EMBL/GenBank/DDBJ whole genome shotgun (WGS) entry which is preliminary data.</text>
</comment>
<dbReference type="Proteomes" id="UP001258945">
    <property type="component" value="Unassembled WGS sequence"/>
</dbReference>
<sequence>MDIPDSRTTNQNDQPPDFAEVEAALHRLSGALVRTPLLESERINRMIGGRLLLKAEGLQHTGSFKVRGALNFLSQMREEDRKRGVIGFSSGNHAQAVAWAARRYGAPVVMLMPNHAPATKVERTREWGAEVLLLDWSRDDRDAICRDLMERRGLTLVPPFEDRRIIAGAGTVALELLQQMREAGAVPDALLVNCSGGGLMAGCAIASQAMSPSTEVWAVEPEDFDDLARSLASGRRESNDMSGRSICDALVAKTTGDLTFSVAQRILHGVLKVSDAEVMQAMHLAFNEFRIVVEPGGAAALAAVMAGRLQTDGRVLAVLASGSNVDPSLFRQVLS</sequence>
<dbReference type="Gene3D" id="3.40.50.1100">
    <property type="match status" value="2"/>
</dbReference>
<comment type="cofactor">
    <cofactor evidence="1">
        <name>pyridoxal 5'-phosphate</name>
        <dbReference type="ChEBI" id="CHEBI:597326"/>
    </cofactor>
</comment>
<evidence type="ECO:0000313" key="5">
    <source>
        <dbReference type="EMBL" id="MDT8332547.1"/>
    </source>
</evidence>
<evidence type="ECO:0000256" key="2">
    <source>
        <dbReference type="ARBA" id="ARBA00022898"/>
    </source>
</evidence>